<dbReference type="Pfam" id="PF08534">
    <property type="entry name" value="Redoxin"/>
    <property type="match status" value="1"/>
</dbReference>
<feature type="signal peptide" evidence="7">
    <location>
        <begin position="1"/>
        <end position="24"/>
    </location>
</feature>
<dbReference type="InterPro" id="IPR013740">
    <property type="entry name" value="Redoxin"/>
</dbReference>
<proteinExistence type="predicted"/>
<protein>
    <submittedName>
        <fullName evidence="9">Redoxin</fullName>
    </submittedName>
</protein>
<dbReference type="GO" id="GO:0016491">
    <property type="term" value="F:oxidoreductase activity"/>
    <property type="evidence" value="ECO:0007669"/>
    <property type="project" value="InterPro"/>
</dbReference>
<dbReference type="GO" id="GO:0017004">
    <property type="term" value="P:cytochrome complex assembly"/>
    <property type="evidence" value="ECO:0007669"/>
    <property type="project" value="UniProtKB-KW"/>
</dbReference>
<dbReference type="InterPro" id="IPR013766">
    <property type="entry name" value="Thioredoxin_domain"/>
</dbReference>
<dbReference type="CDD" id="cd02966">
    <property type="entry name" value="TlpA_like_family"/>
    <property type="match status" value="1"/>
</dbReference>
<keyword evidence="4" id="KW-1015">Disulfide bond</keyword>
<keyword evidence="7" id="KW-0732">Signal</keyword>
<feature type="compositionally biased region" description="Basic and acidic residues" evidence="6">
    <location>
        <begin position="37"/>
        <end position="54"/>
    </location>
</feature>
<dbReference type="InterPro" id="IPR036249">
    <property type="entry name" value="Thioredoxin-like_sf"/>
</dbReference>
<dbReference type="InterPro" id="IPR050553">
    <property type="entry name" value="Thioredoxin_ResA/DsbE_sf"/>
</dbReference>
<dbReference type="SUPFAM" id="SSF52833">
    <property type="entry name" value="Thioredoxin-like"/>
    <property type="match status" value="1"/>
</dbReference>
<dbReference type="AlphaFoldDB" id="J6HRJ8"/>
<evidence type="ECO:0000259" key="8">
    <source>
        <dbReference type="PROSITE" id="PS51352"/>
    </source>
</evidence>
<comment type="subcellular location">
    <subcellularLocation>
        <location evidence="1">Cell envelope</location>
    </subcellularLocation>
</comment>
<feature type="region of interest" description="Disordered" evidence="6">
    <location>
        <begin position="31"/>
        <end position="54"/>
    </location>
</feature>
<dbReference type="PROSITE" id="PS51257">
    <property type="entry name" value="PROKAR_LIPOPROTEIN"/>
    <property type="match status" value="1"/>
</dbReference>
<evidence type="ECO:0000256" key="3">
    <source>
        <dbReference type="ARBA" id="ARBA00022968"/>
    </source>
</evidence>
<dbReference type="PANTHER" id="PTHR42852:SF6">
    <property type="entry name" value="THIOL:DISULFIDE INTERCHANGE PROTEIN DSBE"/>
    <property type="match status" value="1"/>
</dbReference>
<dbReference type="PANTHER" id="PTHR42852">
    <property type="entry name" value="THIOL:DISULFIDE INTERCHANGE PROTEIN DSBE"/>
    <property type="match status" value="1"/>
</dbReference>
<organism evidence="9 10">
    <name type="scientific">Peptoanaerobacter stomatis</name>
    <dbReference type="NCBI Taxonomy" id="796937"/>
    <lineage>
        <taxon>Bacteria</taxon>
        <taxon>Bacillati</taxon>
        <taxon>Bacillota</taxon>
        <taxon>Clostridia</taxon>
        <taxon>Peptostreptococcales</taxon>
        <taxon>Filifactoraceae</taxon>
        <taxon>Peptoanaerobacter</taxon>
    </lineage>
</organism>
<dbReference type="RefSeq" id="WP_009530170.1">
    <property type="nucleotide sequence ID" value="NZ_ALNK01000003.1"/>
</dbReference>
<dbReference type="Proteomes" id="UP000005244">
    <property type="component" value="Unassembled WGS sequence"/>
</dbReference>
<evidence type="ECO:0000313" key="10">
    <source>
        <dbReference type="Proteomes" id="UP000005244"/>
    </source>
</evidence>
<name>J6HRJ8_9FIRM</name>
<keyword evidence="10" id="KW-1185">Reference proteome</keyword>
<feature type="domain" description="Thioredoxin" evidence="8">
    <location>
        <begin position="37"/>
        <end position="202"/>
    </location>
</feature>
<accession>J6HRJ8</accession>
<evidence type="ECO:0000256" key="2">
    <source>
        <dbReference type="ARBA" id="ARBA00022748"/>
    </source>
</evidence>
<evidence type="ECO:0000256" key="5">
    <source>
        <dbReference type="ARBA" id="ARBA00023284"/>
    </source>
</evidence>
<evidence type="ECO:0000256" key="4">
    <source>
        <dbReference type="ARBA" id="ARBA00023157"/>
    </source>
</evidence>
<dbReference type="PROSITE" id="PS51352">
    <property type="entry name" value="THIOREDOXIN_2"/>
    <property type="match status" value="1"/>
</dbReference>
<sequence length="205" mass="22954">MKRKKILLSAAVAMSLLLSFTACSKQEDKSAMANNDTKTEQQIENKDSDTNKDSEMGEVKFTAKDLDGNEQSEQIFKNSKLTVLNIWGTFCKPCVEEMPELGKLSDEYKDKGVQVVGIVADTVDADFNPMDDMITTAKDMLKTINVNYVNLLPSKELAEIYLKDIQAFPKTLILDSEGKILREISGSRNLEGFQKEVDEELAKLK</sequence>
<reference evidence="9 10" key="1">
    <citation type="submission" date="2012-07" db="EMBL/GenBank/DDBJ databases">
        <authorList>
            <person name="Durkin A.S."/>
            <person name="McCorrison J."/>
            <person name="Torralba M."/>
            <person name="Gillis M."/>
            <person name="Methe B."/>
            <person name="Sutton G."/>
            <person name="Nelson K.E."/>
        </authorList>
    </citation>
    <scope>NUCLEOTIDE SEQUENCE [LARGE SCALE GENOMIC DNA]</scope>
    <source>
        <strain evidence="9 10">OBRC8</strain>
    </source>
</reference>
<gene>
    <name evidence="9" type="ORF">HMPREF1143_0722</name>
</gene>
<evidence type="ECO:0000313" key="9">
    <source>
        <dbReference type="EMBL" id="EJU24733.1"/>
    </source>
</evidence>
<feature type="chain" id="PRO_5038725600" evidence="7">
    <location>
        <begin position="25"/>
        <end position="205"/>
    </location>
</feature>
<keyword evidence="2" id="KW-0201">Cytochrome c-type biogenesis</keyword>
<evidence type="ECO:0000256" key="7">
    <source>
        <dbReference type="SAM" id="SignalP"/>
    </source>
</evidence>
<evidence type="ECO:0000256" key="6">
    <source>
        <dbReference type="SAM" id="MobiDB-lite"/>
    </source>
</evidence>
<dbReference type="Gene3D" id="3.40.30.10">
    <property type="entry name" value="Glutaredoxin"/>
    <property type="match status" value="1"/>
</dbReference>
<keyword evidence="5" id="KW-0676">Redox-active center</keyword>
<evidence type="ECO:0000256" key="1">
    <source>
        <dbReference type="ARBA" id="ARBA00004196"/>
    </source>
</evidence>
<keyword evidence="3" id="KW-0735">Signal-anchor</keyword>
<dbReference type="GO" id="GO:0030313">
    <property type="term" value="C:cell envelope"/>
    <property type="evidence" value="ECO:0007669"/>
    <property type="project" value="UniProtKB-SubCell"/>
</dbReference>
<keyword evidence="3" id="KW-0812">Transmembrane</keyword>
<dbReference type="EMBL" id="ALNK01000003">
    <property type="protein sequence ID" value="EJU24733.1"/>
    <property type="molecule type" value="Genomic_DNA"/>
</dbReference>
<comment type="caution">
    <text evidence="9">The sequence shown here is derived from an EMBL/GenBank/DDBJ whole genome shotgun (WGS) entry which is preliminary data.</text>
</comment>